<reference evidence="2 3" key="1">
    <citation type="submission" date="2013-08" db="EMBL/GenBank/DDBJ databases">
        <authorList>
            <person name="Durkin A.S."/>
            <person name="Haft D.R."/>
            <person name="McCorrison J."/>
            <person name="Torralba M."/>
            <person name="Gillis M."/>
            <person name="Haft D.H."/>
            <person name="Methe B."/>
            <person name="Sutton G."/>
            <person name="Nelson K.E."/>
        </authorList>
    </citation>
    <scope>NUCLEOTIDE SEQUENCE [LARGE SCALE GENOMIC DNA]</scope>
    <source>
        <strain evidence="2 3">F0195</strain>
    </source>
</reference>
<evidence type="ECO:0000313" key="3">
    <source>
        <dbReference type="Proteomes" id="UP000016638"/>
    </source>
</evidence>
<keyword evidence="3" id="KW-1185">Reference proteome</keyword>
<accession>U2TUG5</accession>
<feature type="transmembrane region" description="Helical" evidence="1">
    <location>
        <begin position="48"/>
        <end position="77"/>
    </location>
</feature>
<feature type="transmembrane region" description="Helical" evidence="1">
    <location>
        <begin position="21"/>
        <end position="42"/>
    </location>
</feature>
<dbReference type="RefSeq" id="WP_021725496.1">
    <property type="nucleotide sequence ID" value="NZ_AWEZ01000021.1"/>
</dbReference>
<keyword evidence="1" id="KW-0812">Transmembrane</keyword>
<dbReference type="STRING" id="1125712.HMPREF1316_2680"/>
<dbReference type="EMBL" id="AWEZ01000021">
    <property type="protein sequence ID" value="ERL09713.1"/>
    <property type="molecule type" value="Genomic_DNA"/>
</dbReference>
<name>U2TUG5_9ACTN</name>
<keyword evidence="1" id="KW-0472">Membrane</keyword>
<evidence type="ECO:0000256" key="1">
    <source>
        <dbReference type="SAM" id="Phobius"/>
    </source>
</evidence>
<dbReference type="AlphaFoldDB" id="U2TUG5"/>
<evidence type="ECO:0000313" key="2">
    <source>
        <dbReference type="EMBL" id="ERL09713.1"/>
    </source>
</evidence>
<dbReference type="OrthoDB" id="583732at2"/>
<sequence length="131" mass="13499">MKVIGLKPEKPTREMDVPLDEIGSTVAGLGVPGLVLILAINATGYAGAAAFTAALSAIGPGGMIGGVLTLIISAFLVKGLSQFGFEKVFAAVLEELENRGESTDSIKEKIDGYPIAKGTKLKLIEKIDALG</sequence>
<keyword evidence="1" id="KW-1133">Transmembrane helix</keyword>
<dbReference type="PATRIC" id="fig|1125712.3.peg.651"/>
<comment type="caution">
    <text evidence="2">The sequence shown here is derived from an EMBL/GenBank/DDBJ whole genome shotgun (WGS) entry which is preliminary data.</text>
</comment>
<organism evidence="2 3">
    <name type="scientific">Olsenella profusa F0195</name>
    <dbReference type="NCBI Taxonomy" id="1125712"/>
    <lineage>
        <taxon>Bacteria</taxon>
        <taxon>Bacillati</taxon>
        <taxon>Actinomycetota</taxon>
        <taxon>Coriobacteriia</taxon>
        <taxon>Coriobacteriales</taxon>
        <taxon>Atopobiaceae</taxon>
        <taxon>Olsenella</taxon>
    </lineage>
</organism>
<dbReference type="Proteomes" id="UP000016638">
    <property type="component" value="Unassembled WGS sequence"/>
</dbReference>
<protein>
    <submittedName>
        <fullName evidence="2">Uncharacterized protein</fullName>
    </submittedName>
</protein>
<dbReference type="eggNOG" id="ENOG5032YZD">
    <property type="taxonomic scope" value="Bacteria"/>
</dbReference>
<gene>
    <name evidence="2" type="ORF">HMPREF1316_2680</name>
</gene>
<proteinExistence type="predicted"/>